<keyword evidence="2" id="KW-1133">Transmembrane helix</keyword>
<feature type="region of interest" description="Disordered" evidence="1">
    <location>
        <begin position="413"/>
        <end position="460"/>
    </location>
</feature>
<dbReference type="Proteomes" id="UP000626109">
    <property type="component" value="Unassembled WGS sequence"/>
</dbReference>
<evidence type="ECO:0008006" key="5">
    <source>
        <dbReference type="Google" id="ProtNLM"/>
    </source>
</evidence>
<protein>
    <recommendedName>
        <fullName evidence="5">Poly [ADP-ribose] polymerase</fullName>
    </recommendedName>
</protein>
<reference evidence="3" key="1">
    <citation type="submission" date="2021-02" db="EMBL/GenBank/DDBJ databases">
        <authorList>
            <person name="Dougan E. K."/>
            <person name="Rhodes N."/>
            <person name="Thang M."/>
            <person name="Chan C."/>
        </authorList>
    </citation>
    <scope>NUCLEOTIDE SEQUENCE</scope>
</reference>
<keyword evidence="2" id="KW-0472">Membrane</keyword>
<feature type="compositionally biased region" description="Low complexity" evidence="1">
    <location>
        <begin position="431"/>
        <end position="453"/>
    </location>
</feature>
<evidence type="ECO:0000256" key="2">
    <source>
        <dbReference type="SAM" id="Phobius"/>
    </source>
</evidence>
<feature type="region of interest" description="Disordered" evidence="1">
    <location>
        <begin position="267"/>
        <end position="292"/>
    </location>
</feature>
<proteinExistence type="predicted"/>
<feature type="transmembrane region" description="Helical" evidence="2">
    <location>
        <begin position="125"/>
        <end position="148"/>
    </location>
</feature>
<dbReference type="Gene3D" id="3.90.228.10">
    <property type="match status" value="1"/>
</dbReference>
<comment type="caution">
    <text evidence="3">The sequence shown here is derived from an EMBL/GenBank/DDBJ whole genome shotgun (WGS) entry which is preliminary data.</text>
</comment>
<accession>A0A813K4W6</accession>
<keyword evidence="2" id="KW-0812">Transmembrane</keyword>
<sequence length="569" mass="61908">MLPAAKPQPKPPVAAPAPLVVLAAAPVAPAQRLPPAVVSSTPALLQKLTAAPLRSSSLVHAVRALRTRPREALAELADLCCRGLGLLSVLLMLFSMGLLIYFEYRPAPCQPHFTECRKATRAPDYFIRNMLLVTICVCLVLLPVASWGSQEDCCLHARLVCRIGRPVAPCRRLCTSACKALRGLAWSLRELCFCCGSLPSKTQVRPEGSDTSPSRPMPVVFGAFDSVLGVADLERGKADMDLDQERHEELLGVTEELEELVKLKSPRMPRSAGRCGGTPRKPPRVPKTWSNRASGSWQPVVKLVDLDPLQAEGVMLTQLLLEDEMFQDTPREISRMVRIEHPQAWQAYSNFKAVLRSKKLGGLRKDVASPWQSTVVPFTAKLTPCTVLEDLDLDKVLNEQLLLMGASPESAKSVLESGQVPRQQFGSGSTNNSNHNNSNNSSSSNSNSNNNSHQSEQFGSGSYLCERSSQARGQVVEKTGNLPSGSWAMLVCRSVLGRSLLANGHRGPRLYLNWESGQFGCIVDGDDERRTFVFPYESSAGIYPEYAIFLSEGPPGGTEDASAAGSLLH</sequence>
<organism evidence="3 4">
    <name type="scientific">Polarella glacialis</name>
    <name type="common">Dinoflagellate</name>
    <dbReference type="NCBI Taxonomy" id="89957"/>
    <lineage>
        <taxon>Eukaryota</taxon>
        <taxon>Sar</taxon>
        <taxon>Alveolata</taxon>
        <taxon>Dinophyceae</taxon>
        <taxon>Suessiales</taxon>
        <taxon>Suessiaceae</taxon>
        <taxon>Polarella</taxon>
    </lineage>
</organism>
<evidence type="ECO:0000313" key="3">
    <source>
        <dbReference type="EMBL" id="CAE8694104.1"/>
    </source>
</evidence>
<dbReference type="EMBL" id="CAJNNW010027984">
    <property type="protein sequence ID" value="CAE8694104.1"/>
    <property type="molecule type" value="Genomic_DNA"/>
</dbReference>
<gene>
    <name evidence="3" type="ORF">PGLA2088_LOCUS28684</name>
</gene>
<dbReference type="AlphaFoldDB" id="A0A813K4W6"/>
<feature type="compositionally biased region" description="Polar residues" evidence="1">
    <location>
        <begin position="420"/>
        <end position="430"/>
    </location>
</feature>
<evidence type="ECO:0000313" key="4">
    <source>
        <dbReference type="Proteomes" id="UP000626109"/>
    </source>
</evidence>
<name>A0A813K4W6_POLGL</name>
<evidence type="ECO:0000256" key="1">
    <source>
        <dbReference type="SAM" id="MobiDB-lite"/>
    </source>
</evidence>
<feature type="transmembrane region" description="Helical" evidence="2">
    <location>
        <begin position="83"/>
        <end position="104"/>
    </location>
</feature>